<dbReference type="EMBL" id="AECZ01000004">
    <property type="protein sequence ID" value="EFL52340.1"/>
    <property type="molecule type" value="Genomic_DNA"/>
</dbReference>
<dbReference type="STRING" id="596151.DesfrDRAFT_0829"/>
<dbReference type="InterPro" id="IPR013083">
    <property type="entry name" value="Znf_RING/FYVE/PHD"/>
</dbReference>
<evidence type="ECO:0000313" key="2">
    <source>
        <dbReference type="EMBL" id="EFL52340.1"/>
    </source>
</evidence>
<comment type="caution">
    <text evidence="2">The sequence shown here is derived from an EMBL/GenBank/DDBJ whole genome shotgun (WGS) entry which is preliminary data.</text>
</comment>
<evidence type="ECO:0000259" key="1">
    <source>
        <dbReference type="PROSITE" id="PS50089"/>
    </source>
</evidence>
<name>E1JT80_SOLFR</name>
<sequence length="68" mass="7332">MKLSNCPLCQKQFPIYLARCKRCGTVFCDACMEAAAQTEGKLTVGPGPIAVIGFVCPSCRSTEIDFPD</sequence>
<dbReference type="Gene3D" id="3.30.40.10">
    <property type="entry name" value="Zinc/RING finger domain, C3HC4 (zinc finger)"/>
    <property type="match status" value="1"/>
</dbReference>
<dbReference type="PROSITE" id="PS50089">
    <property type="entry name" value="ZF_RING_2"/>
    <property type="match status" value="1"/>
</dbReference>
<evidence type="ECO:0000313" key="3">
    <source>
        <dbReference type="Proteomes" id="UP000006250"/>
    </source>
</evidence>
<protein>
    <recommendedName>
        <fullName evidence="1">RING-type domain-containing protein</fullName>
    </recommendedName>
</protein>
<reference evidence="2 3" key="1">
    <citation type="submission" date="2010-08" db="EMBL/GenBank/DDBJ databases">
        <title>The draft genome of Desulfovibrio fructosovorans JJ.</title>
        <authorList>
            <consortium name="US DOE Joint Genome Institute (JGI-PGF)"/>
            <person name="Lucas S."/>
            <person name="Copeland A."/>
            <person name="Lapidus A."/>
            <person name="Cheng J.-F."/>
            <person name="Bruce D."/>
            <person name="Goodwin L."/>
            <person name="Pitluck S."/>
            <person name="Land M.L."/>
            <person name="Hauser L."/>
            <person name="Chang Y.-J."/>
            <person name="Jeffries C."/>
            <person name="Wall J.D."/>
            <person name="Stahl D.A."/>
            <person name="Arkin A.P."/>
            <person name="Dehal P."/>
            <person name="Stolyar S.M."/>
            <person name="Hazen T.C."/>
            <person name="Woyke T.J."/>
        </authorList>
    </citation>
    <scope>NUCLEOTIDE SEQUENCE [LARGE SCALE GENOMIC DNA]</scope>
    <source>
        <strain evidence="2 3">JJ</strain>
    </source>
</reference>
<dbReference type="AlphaFoldDB" id="E1JT80"/>
<accession>E1JT80</accession>
<dbReference type="InterPro" id="IPR011011">
    <property type="entry name" value="Znf_FYVE_PHD"/>
</dbReference>
<dbReference type="InterPro" id="IPR001841">
    <property type="entry name" value="Znf_RING"/>
</dbReference>
<proteinExistence type="predicted"/>
<gene>
    <name evidence="2" type="ORF">DesfrDRAFT_0829</name>
</gene>
<dbReference type="Proteomes" id="UP000006250">
    <property type="component" value="Unassembled WGS sequence"/>
</dbReference>
<keyword evidence="3" id="KW-1185">Reference proteome</keyword>
<dbReference type="SUPFAM" id="SSF57903">
    <property type="entry name" value="FYVE/PHD zinc finger"/>
    <property type="match status" value="1"/>
</dbReference>
<organism evidence="2 3">
    <name type="scientific">Solidesulfovibrio fructosivorans JJ]</name>
    <dbReference type="NCBI Taxonomy" id="596151"/>
    <lineage>
        <taxon>Bacteria</taxon>
        <taxon>Pseudomonadati</taxon>
        <taxon>Thermodesulfobacteriota</taxon>
        <taxon>Desulfovibrionia</taxon>
        <taxon>Desulfovibrionales</taxon>
        <taxon>Desulfovibrionaceae</taxon>
        <taxon>Solidesulfovibrio</taxon>
    </lineage>
</organism>
<feature type="domain" description="RING-type" evidence="1">
    <location>
        <begin position="6"/>
        <end position="60"/>
    </location>
</feature>